<evidence type="ECO:0000256" key="2">
    <source>
        <dbReference type="ARBA" id="ARBA00022723"/>
    </source>
</evidence>
<dbReference type="GO" id="GO:0046872">
    <property type="term" value="F:metal ion binding"/>
    <property type="evidence" value="ECO:0007669"/>
    <property type="project" value="UniProtKB-KW"/>
</dbReference>
<protein>
    <recommendedName>
        <fullName evidence="3">DDE Tnp4 domain-containing protein</fullName>
    </recommendedName>
</protein>
<comment type="caution">
    <text evidence="4">The sequence shown here is derived from an EMBL/GenBank/DDBJ whole genome shotgun (WGS) entry which is preliminary data.</text>
</comment>
<evidence type="ECO:0000259" key="3">
    <source>
        <dbReference type="Pfam" id="PF13359"/>
    </source>
</evidence>
<proteinExistence type="predicted"/>
<keyword evidence="2" id="KW-0479">Metal-binding</keyword>
<keyword evidence="5" id="KW-1185">Reference proteome</keyword>
<name>A0ABD3NFB1_9STRA</name>
<dbReference type="Proteomes" id="UP001530400">
    <property type="component" value="Unassembled WGS sequence"/>
</dbReference>
<organism evidence="4 5">
    <name type="scientific">Cyclotella atomus</name>
    <dbReference type="NCBI Taxonomy" id="382360"/>
    <lineage>
        <taxon>Eukaryota</taxon>
        <taxon>Sar</taxon>
        <taxon>Stramenopiles</taxon>
        <taxon>Ochrophyta</taxon>
        <taxon>Bacillariophyta</taxon>
        <taxon>Coscinodiscophyceae</taxon>
        <taxon>Thalassiosirophycidae</taxon>
        <taxon>Stephanodiscales</taxon>
        <taxon>Stephanodiscaceae</taxon>
        <taxon>Cyclotella</taxon>
    </lineage>
</organism>
<evidence type="ECO:0000313" key="4">
    <source>
        <dbReference type="EMBL" id="KAL3774605.1"/>
    </source>
</evidence>
<dbReference type="InterPro" id="IPR027806">
    <property type="entry name" value="HARBI1_dom"/>
</dbReference>
<dbReference type="EMBL" id="JALLPJ020001185">
    <property type="protein sequence ID" value="KAL3774605.1"/>
    <property type="molecule type" value="Genomic_DNA"/>
</dbReference>
<gene>
    <name evidence="4" type="ORF">ACHAWO_002974</name>
</gene>
<dbReference type="AlphaFoldDB" id="A0ABD3NFB1"/>
<evidence type="ECO:0000256" key="1">
    <source>
        <dbReference type="ARBA" id="ARBA00001968"/>
    </source>
</evidence>
<reference evidence="4 5" key="1">
    <citation type="submission" date="2024-10" db="EMBL/GenBank/DDBJ databases">
        <title>Updated reference genomes for cyclostephanoid diatoms.</title>
        <authorList>
            <person name="Roberts W.R."/>
            <person name="Alverson A.J."/>
        </authorList>
    </citation>
    <scope>NUCLEOTIDE SEQUENCE [LARGE SCALE GENOMIC DNA]</scope>
    <source>
        <strain evidence="4 5">AJA010-31</strain>
    </source>
</reference>
<dbReference type="Pfam" id="PF13359">
    <property type="entry name" value="DDE_Tnp_4"/>
    <property type="match status" value="1"/>
</dbReference>
<evidence type="ECO:0000313" key="5">
    <source>
        <dbReference type="Proteomes" id="UP001530400"/>
    </source>
</evidence>
<sequence>MTPTQFRRYFRMTKQCFELLCERIIDNLGVKEFKSKAYLNEVMRTPSPEHNMMKAHIATIGGYICGEIKLVLAIGNWINNERLVKFNGIEFCSNDEEMQKVAMQFSISSNRILNGYISAIDGWFVKIRQPRVSDSVANPGSFLSHKGFYGINVQCIVDKKKCILYRNILTWGAKHDSTAFKNSKFYNSFLMPSWRELTAKRFYFISNSAYAIKSFLVPPFNDVAHGTAEDNFNFYHILQLKLQWNMHLEGLDIFDEECHRFLAFNPDESVKVQGGELDDRLDADGNRLVGGCPTSDDALALLRGKNSRQQLCNLVARNGYVHPATNWFKNRNGLIACIGD</sequence>
<comment type="cofactor">
    <cofactor evidence="1">
        <name>a divalent metal cation</name>
        <dbReference type="ChEBI" id="CHEBI:60240"/>
    </cofactor>
</comment>
<feature type="domain" description="DDE Tnp4" evidence="3">
    <location>
        <begin position="120"/>
        <end position="221"/>
    </location>
</feature>
<accession>A0ABD3NFB1</accession>